<dbReference type="PANTHER" id="PTHR10773">
    <property type="entry name" value="DNA-DIRECTED RNA POLYMERASES I, II, AND III SUBUNIT RPABC2"/>
    <property type="match status" value="1"/>
</dbReference>
<keyword evidence="3" id="KW-1185">Reference proteome</keyword>
<feature type="compositionally biased region" description="Polar residues" evidence="1">
    <location>
        <begin position="340"/>
        <end position="349"/>
    </location>
</feature>
<accession>A0A9N9MI63</accession>
<dbReference type="PANTHER" id="PTHR10773:SF19">
    <property type="match status" value="1"/>
</dbReference>
<organism evidence="2 3">
    <name type="scientific">Ceutorhynchus assimilis</name>
    <name type="common">cabbage seed weevil</name>
    <dbReference type="NCBI Taxonomy" id="467358"/>
    <lineage>
        <taxon>Eukaryota</taxon>
        <taxon>Metazoa</taxon>
        <taxon>Ecdysozoa</taxon>
        <taxon>Arthropoda</taxon>
        <taxon>Hexapoda</taxon>
        <taxon>Insecta</taxon>
        <taxon>Pterygota</taxon>
        <taxon>Neoptera</taxon>
        <taxon>Endopterygota</taxon>
        <taxon>Coleoptera</taxon>
        <taxon>Polyphaga</taxon>
        <taxon>Cucujiformia</taxon>
        <taxon>Curculionidae</taxon>
        <taxon>Ceutorhynchinae</taxon>
        <taxon>Ceutorhynchus</taxon>
    </lineage>
</organism>
<feature type="compositionally biased region" description="Polar residues" evidence="1">
    <location>
        <begin position="382"/>
        <end position="395"/>
    </location>
</feature>
<gene>
    <name evidence="2" type="ORF">CEUTPL_LOCUS4290</name>
</gene>
<reference evidence="2" key="1">
    <citation type="submission" date="2022-01" db="EMBL/GenBank/DDBJ databases">
        <authorList>
            <person name="King R."/>
        </authorList>
    </citation>
    <scope>NUCLEOTIDE SEQUENCE</scope>
</reference>
<evidence type="ECO:0000313" key="2">
    <source>
        <dbReference type="EMBL" id="CAG9763632.1"/>
    </source>
</evidence>
<evidence type="ECO:0000313" key="3">
    <source>
        <dbReference type="Proteomes" id="UP001152799"/>
    </source>
</evidence>
<dbReference type="Proteomes" id="UP001152799">
    <property type="component" value="Chromosome 14"/>
</dbReference>
<proteinExistence type="predicted"/>
<name>A0A9N9MI63_9CUCU</name>
<dbReference type="OrthoDB" id="6774481at2759"/>
<sequence length="395" mass="45844">MRVCKLFLKATLDINDRPIRTVISKKDQNGFVEGELRGKHGKHPKIDDDLTQRIIRHINTIPIIESHYLGEQTEREYIDGSKTISDLYRDFKQDQINENKSFGSYSYYLSIFNTKFNIGFFQPKKDQCELCLSYENANGHYKDQIKETYDLHLEEKQLSREEQKKDKTEIGENKKVIIYDLQAVMQAPRGEISSFYYKSKLNSYNFTISELAKEDPEVGKLNSRLAVHALTTSTHSQRAQCSTDDHNGYYSEEIGTQREISHHHRFLIAVDLQPFQEIIHELPIRNQTHIYPLLPPLYDRHLKQGFEKTEIYPYDPDVFQESEAAKNILQKSTIEDLNQPVTSKNSTYQPYLELPVEKNPDPEFPEEEIDSEPKILPPSLEPTEQPSGSVASVLN</sequence>
<feature type="region of interest" description="Disordered" evidence="1">
    <location>
        <begin position="340"/>
        <end position="395"/>
    </location>
</feature>
<evidence type="ECO:0000256" key="1">
    <source>
        <dbReference type="SAM" id="MobiDB-lite"/>
    </source>
</evidence>
<protein>
    <submittedName>
        <fullName evidence="2">Uncharacterized protein</fullName>
    </submittedName>
</protein>
<dbReference type="EMBL" id="OU892290">
    <property type="protein sequence ID" value="CAG9763632.1"/>
    <property type="molecule type" value="Genomic_DNA"/>
</dbReference>
<dbReference type="AlphaFoldDB" id="A0A9N9MI63"/>